<dbReference type="InterPro" id="IPR037518">
    <property type="entry name" value="MPN"/>
</dbReference>
<dbReference type="EMBL" id="VIIS01001709">
    <property type="protein sequence ID" value="KAF0294005.1"/>
    <property type="molecule type" value="Genomic_DNA"/>
</dbReference>
<organism evidence="11 12">
    <name type="scientific">Amphibalanus amphitrite</name>
    <name type="common">Striped barnacle</name>
    <name type="synonym">Balanus amphitrite</name>
    <dbReference type="NCBI Taxonomy" id="1232801"/>
    <lineage>
        <taxon>Eukaryota</taxon>
        <taxon>Metazoa</taxon>
        <taxon>Ecdysozoa</taxon>
        <taxon>Arthropoda</taxon>
        <taxon>Crustacea</taxon>
        <taxon>Multicrustacea</taxon>
        <taxon>Cirripedia</taxon>
        <taxon>Thoracica</taxon>
        <taxon>Thoracicalcarea</taxon>
        <taxon>Balanomorpha</taxon>
        <taxon>Balanoidea</taxon>
        <taxon>Balanidae</taxon>
        <taxon>Amphibalaninae</taxon>
        <taxon>Amphibalanus</taxon>
    </lineage>
</organism>
<dbReference type="InterPro" id="IPR024682">
    <property type="entry name" value="Npl4_Ub-like_dom"/>
</dbReference>
<dbReference type="GO" id="GO:0043130">
    <property type="term" value="F:ubiquitin binding"/>
    <property type="evidence" value="ECO:0007669"/>
    <property type="project" value="TreeGrafter"/>
</dbReference>
<feature type="compositionally biased region" description="Polar residues" evidence="8">
    <location>
        <begin position="97"/>
        <end position="125"/>
    </location>
</feature>
<dbReference type="Gene3D" id="2.30.30.380">
    <property type="entry name" value="Zn-finger domain of Sec23/24"/>
    <property type="match status" value="1"/>
</dbReference>
<evidence type="ECO:0000256" key="1">
    <source>
        <dbReference type="ARBA" id="ARBA00011025"/>
    </source>
</evidence>
<dbReference type="InterPro" id="IPR001876">
    <property type="entry name" value="Znf_RanBP2"/>
</dbReference>
<dbReference type="FunFam" id="3.40.140.10:FF:000012">
    <property type="entry name" value="nuclear protein localization protein 4 homolog"/>
    <property type="match status" value="1"/>
</dbReference>
<dbReference type="InterPro" id="IPR016563">
    <property type="entry name" value="Npl4"/>
</dbReference>
<dbReference type="SMART" id="SM00547">
    <property type="entry name" value="ZnF_RBZ"/>
    <property type="match status" value="1"/>
</dbReference>
<feature type="domain" description="MPN" evidence="10">
    <location>
        <begin position="249"/>
        <end position="386"/>
    </location>
</feature>
<evidence type="ECO:0000256" key="6">
    <source>
        <dbReference type="ARBA" id="ARBA00074519"/>
    </source>
</evidence>
<sequence>MLLRIQSPEGTKRVELRSGATTSRLFEKVKEAFELDSYAFAIYRSRGQKDEILSSKSKKVESLRLQHGDMLYMVPLSGDLFPSTSAAPAAAGAEAMETQSEPESRASSATGTASVRESRSQTALVSRSGVEEDLVDQLLWKEDGKIPRKRDERLCRHGANGRCIHCSPLEPYDPTYLKENNIKHMSFQSYLRKLTHGVDKGKFAALEDLSCKIKPGCTDHPPWPKGICSKCQPSAVTLNRQPYRHVDNVMFENPALVERFLNYWRGTGHQRLGLLLGRHEVHKDVPLGVKATVAAIYEPPQESSKDHIRLLDDPRSALVDELAAALGLSRVGWIFTDLIADDVARGTVKHLRGMETWFLSAQECMLAGQLQARHPNPCRLAPSGYYGSKFATVVVSGDRENQVHMEGYQVSDQAVALVRDGCYVPTKDAPELAWIRESSNKQYVPDVFYKEKDKYGNEVTKLARPLPIAYLLVDVPASTPREPLYTFPVPAPPRAPFPVENRLLDGQVQDFSALSAYLHRVTEDEFLAAVSDFHVLYYLATMDTVHIKDVLPPLLSAVRQQDQLLAHEFYHSTEWQTVLQLMDAAGAAGAGGPGAQMSPVAAADAWACQHCTFLNRAESGTCEICQLPKM</sequence>
<gene>
    <name evidence="11" type="primary">Npl4_1</name>
    <name evidence="11" type="ORF">FJT64_000771</name>
</gene>
<dbReference type="EMBL" id="VIIS01001709">
    <property type="protein sequence ID" value="KAF0294004.1"/>
    <property type="molecule type" value="Genomic_DNA"/>
</dbReference>
<reference evidence="11 12" key="1">
    <citation type="submission" date="2019-07" db="EMBL/GenBank/DDBJ databases">
        <title>Draft genome assembly of a fouling barnacle, Amphibalanus amphitrite (Darwin, 1854): The first reference genome for Thecostraca.</title>
        <authorList>
            <person name="Kim W."/>
        </authorList>
    </citation>
    <scope>NUCLEOTIDE SEQUENCE [LARGE SCALE GENOMIC DNA]</scope>
    <source>
        <strain evidence="11">SNU_AA5</strain>
        <tissue evidence="11">Soma without cirri and trophi</tissue>
    </source>
</reference>
<dbReference type="Pfam" id="PF11543">
    <property type="entry name" value="UN_NPL4"/>
    <property type="match status" value="1"/>
</dbReference>
<evidence type="ECO:0000259" key="9">
    <source>
        <dbReference type="PROSITE" id="PS50199"/>
    </source>
</evidence>
<dbReference type="PANTHER" id="PTHR12710">
    <property type="entry name" value="NUCLEAR PROTEIN LOCALIZATION 4"/>
    <property type="match status" value="1"/>
</dbReference>
<evidence type="ECO:0000313" key="12">
    <source>
        <dbReference type="Proteomes" id="UP000440578"/>
    </source>
</evidence>
<dbReference type="Pfam" id="PF05021">
    <property type="entry name" value="NPL4"/>
    <property type="match status" value="1"/>
</dbReference>
<dbReference type="Pfam" id="PF05020">
    <property type="entry name" value="zf-NPL4"/>
    <property type="match status" value="1"/>
</dbReference>
<dbReference type="GO" id="GO:0008270">
    <property type="term" value="F:zinc ion binding"/>
    <property type="evidence" value="ECO:0007669"/>
    <property type="project" value="UniProtKB-KW"/>
</dbReference>
<evidence type="ECO:0000256" key="7">
    <source>
        <dbReference type="PROSITE-ProRule" id="PRU00322"/>
    </source>
</evidence>
<dbReference type="PROSITE" id="PS01358">
    <property type="entry name" value="ZF_RANBP2_1"/>
    <property type="match status" value="1"/>
</dbReference>
<evidence type="ECO:0000259" key="10">
    <source>
        <dbReference type="PROSITE" id="PS50249"/>
    </source>
</evidence>
<dbReference type="CDD" id="cd17055">
    <property type="entry name" value="Ubl_AtNPL4_like"/>
    <property type="match status" value="1"/>
</dbReference>
<comment type="similarity">
    <text evidence="1">Belongs to the NPL4 family.</text>
</comment>
<dbReference type="Proteomes" id="UP000440578">
    <property type="component" value="Unassembled WGS sequence"/>
</dbReference>
<dbReference type="GO" id="GO:0031625">
    <property type="term" value="F:ubiquitin protein ligase binding"/>
    <property type="evidence" value="ECO:0007669"/>
    <property type="project" value="TreeGrafter"/>
</dbReference>
<dbReference type="OrthoDB" id="10251089at2759"/>
<evidence type="ECO:0000256" key="8">
    <source>
        <dbReference type="SAM" id="MobiDB-lite"/>
    </source>
</evidence>
<evidence type="ECO:0000313" key="11">
    <source>
        <dbReference type="EMBL" id="KAF0294004.1"/>
    </source>
</evidence>
<dbReference type="InterPro" id="IPR007716">
    <property type="entry name" value="NPL4_Zn-bd_put"/>
</dbReference>
<keyword evidence="12" id="KW-1185">Reference proteome</keyword>
<accession>A0A6A4VR15</accession>
<comment type="caution">
    <text evidence="11">The sequence shown here is derived from an EMBL/GenBank/DDBJ whole genome shotgun (WGS) entry which is preliminary data.</text>
</comment>
<evidence type="ECO:0000256" key="2">
    <source>
        <dbReference type="ARBA" id="ARBA00022723"/>
    </source>
</evidence>
<keyword evidence="3 7" id="KW-0863">Zinc-finger</keyword>
<proteinExistence type="inferred from homology"/>
<dbReference type="SUPFAM" id="SSF90209">
    <property type="entry name" value="Ran binding protein zinc finger-like"/>
    <property type="match status" value="1"/>
</dbReference>
<dbReference type="PIRSF" id="PIRSF010052">
    <property type="entry name" value="Polyub_prc_Npl4"/>
    <property type="match status" value="1"/>
</dbReference>
<dbReference type="Gene3D" id="3.10.20.90">
    <property type="entry name" value="Phosphatidylinositol 3-kinase Catalytic Subunit, Chain A, domain 1"/>
    <property type="match status" value="1"/>
</dbReference>
<evidence type="ECO:0000256" key="4">
    <source>
        <dbReference type="ARBA" id="ARBA00022833"/>
    </source>
</evidence>
<dbReference type="GO" id="GO:0006511">
    <property type="term" value="P:ubiquitin-dependent protein catabolic process"/>
    <property type="evidence" value="ECO:0007669"/>
    <property type="project" value="InterPro"/>
</dbReference>
<name>A0A6A4VR15_AMPAM</name>
<dbReference type="InterPro" id="IPR007717">
    <property type="entry name" value="NPL4_C"/>
</dbReference>
<dbReference type="CDD" id="cd08061">
    <property type="entry name" value="MPN_NPL4"/>
    <property type="match status" value="1"/>
</dbReference>
<evidence type="ECO:0000256" key="5">
    <source>
        <dbReference type="ARBA" id="ARBA00060618"/>
    </source>
</evidence>
<dbReference type="PANTHER" id="PTHR12710:SF0">
    <property type="entry name" value="NUCLEAR PROTEIN LOCALIZATION PROTEIN 4 HOMOLOG"/>
    <property type="match status" value="1"/>
</dbReference>
<dbReference type="AlphaFoldDB" id="A0A6A4VR15"/>
<comment type="pathway">
    <text evidence="5">Protein degradation; proteasomal ubiquitin-dependent pathway.</text>
</comment>
<dbReference type="SUPFAM" id="SSF54236">
    <property type="entry name" value="Ubiquitin-like"/>
    <property type="match status" value="1"/>
</dbReference>
<dbReference type="InterPro" id="IPR029071">
    <property type="entry name" value="Ubiquitin-like_domsf"/>
</dbReference>
<protein>
    <recommendedName>
        <fullName evidence="6">Nuclear protein localization protein 4 homolog</fullName>
    </recommendedName>
</protein>
<dbReference type="PROSITE" id="PS50249">
    <property type="entry name" value="MPN"/>
    <property type="match status" value="1"/>
</dbReference>
<dbReference type="InterPro" id="IPR036443">
    <property type="entry name" value="Znf_RanBP2_sf"/>
</dbReference>
<keyword evidence="2" id="KW-0479">Metal-binding</keyword>
<dbReference type="GO" id="GO:0005634">
    <property type="term" value="C:nucleus"/>
    <property type="evidence" value="ECO:0007669"/>
    <property type="project" value="TreeGrafter"/>
</dbReference>
<dbReference type="PROSITE" id="PS50199">
    <property type="entry name" value="ZF_RANBP2_2"/>
    <property type="match status" value="1"/>
</dbReference>
<evidence type="ECO:0000256" key="3">
    <source>
        <dbReference type="ARBA" id="ARBA00022771"/>
    </source>
</evidence>
<keyword evidence="4" id="KW-0862">Zinc</keyword>
<feature type="domain" description="RanBP2-type" evidence="9">
    <location>
        <begin position="602"/>
        <end position="630"/>
    </location>
</feature>
<feature type="region of interest" description="Disordered" evidence="8">
    <location>
        <begin position="88"/>
        <end position="127"/>
    </location>
</feature>